<keyword evidence="10" id="KW-1185">Reference proteome</keyword>
<dbReference type="InterPro" id="IPR002052">
    <property type="entry name" value="DNA_methylase_N6_adenine_CS"/>
</dbReference>
<dbReference type="SUPFAM" id="SSF53335">
    <property type="entry name" value="S-adenosyl-L-methionine-dependent methyltransferases"/>
    <property type="match status" value="1"/>
</dbReference>
<evidence type="ECO:0000313" key="9">
    <source>
        <dbReference type="EMBL" id="WVX49656.1"/>
    </source>
</evidence>
<keyword evidence="4 9" id="KW-0808">Transferase</keyword>
<gene>
    <name evidence="9" type="ORF">ROLI_027510</name>
</gene>
<name>A0ABZ2BV49_9RHOB</name>
<reference evidence="10" key="2">
    <citation type="submission" date="2024-01" db="EMBL/GenBank/DDBJ databases">
        <title>Roseobacter fucihabitans sp. nov., isolated from the brown alga Fucus spiralis.</title>
        <authorList>
            <person name="Hahnke S."/>
            <person name="Berger M."/>
            <person name="Schlingloff A."/>
            <person name="Athale I."/>
            <person name="Neumann-Schaal M."/>
            <person name="Adenaya A."/>
            <person name="Poehlein A."/>
            <person name="Daniel R."/>
            <person name="Pertersen J."/>
            <person name="Brinkhoff T."/>
        </authorList>
    </citation>
    <scope>NUCLEOTIDE SEQUENCE [LARGE SCALE GENOMIC DNA]</scope>
    <source>
        <strain evidence="10">B14</strain>
    </source>
</reference>
<dbReference type="PANTHER" id="PTHR42933:SF1">
    <property type="entry name" value="SITE-SPECIFIC DNA-METHYLTRANSFERASE (ADENINE-SPECIFIC)"/>
    <property type="match status" value="1"/>
</dbReference>
<feature type="domain" description="DNA methylase adenine-specific" evidence="8">
    <location>
        <begin position="2"/>
        <end position="149"/>
    </location>
</feature>
<dbReference type="InterPro" id="IPR029063">
    <property type="entry name" value="SAM-dependent_MTases_sf"/>
</dbReference>
<dbReference type="Proteomes" id="UP001318682">
    <property type="component" value="Chromosome"/>
</dbReference>
<evidence type="ECO:0000256" key="3">
    <source>
        <dbReference type="ARBA" id="ARBA00022603"/>
    </source>
</evidence>
<protein>
    <recommendedName>
        <fullName evidence="2">site-specific DNA-methyltransferase (adenine-specific)</fullName>
        <ecNumber evidence="2">2.1.1.72</ecNumber>
    </recommendedName>
</protein>
<proteinExistence type="inferred from homology"/>
<comment type="catalytic activity">
    <reaction evidence="7">
        <text>a 2'-deoxyadenosine in DNA + S-adenosyl-L-methionine = an N(6)-methyl-2'-deoxyadenosine in DNA + S-adenosyl-L-homocysteine + H(+)</text>
        <dbReference type="Rhea" id="RHEA:15197"/>
        <dbReference type="Rhea" id="RHEA-COMP:12418"/>
        <dbReference type="Rhea" id="RHEA-COMP:12419"/>
        <dbReference type="ChEBI" id="CHEBI:15378"/>
        <dbReference type="ChEBI" id="CHEBI:57856"/>
        <dbReference type="ChEBI" id="CHEBI:59789"/>
        <dbReference type="ChEBI" id="CHEBI:90615"/>
        <dbReference type="ChEBI" id="CHEBI:90616"/>
        <dbReference type="EC" id="2.1.1.72"/>
    </reaction>
</comment>
<dbReference type="PRINTS" id="PR00507">
    <property type="entry name" value="N12N6MTFRASE"/>
</dbReference>
<dbReference type="PANTHER" id="PTHR42933">
    <property type="entry name" value="SLR6095 PROTEIN"/>
    <property type="match status" value="1"/>
</dbReference>
<evidence type="ECO:0000256" key="5">
    <source>
        <dbReference type="ARBA" id="ARBA00022691"/>
    </source>
</evidence>
<keyword evidence="3 9" id="KW-0489">Methyltransferase</keyword>
<evidence type="ECO:0000256" key="4">
    <source>
        <dbReference type="ARBA" id="ARBA00022679"/>
    </source>
</evidence>
<keyword evidence="5" id="KW-0949">S-adenosyl-L-methionine</keyword>
<keyword evidence="6" id="KW-0680">Restriction system</keyword>
<dbReference type="InterPro" id="IPR003356">
    <property type="entry name" value="DNA_methylase_A-5"/>
</dbReference>
<reference evidence="9 10" key="1">
    <citation type="submission" date="2015-07" db="EMBL/GenBank/DDBJ databases">
        <authorList>
            <person name="Voget S."/>
            <person name="Dogs M."/>
            <person name="Brinkhoff T.H."/>
            <person name="Daniel R."/>
        </authorList>
    </citation>
    <scope>NUCLEOTIDE SEQUENCE [LARGE SCALE GENOMIC DNA]</scope>
    <source>
        <strain evidence="9 10">B14</strain>
    </source>
</reference>
<comment type="similarity">
    <text evidence="1">Belongs to the N(4)/N(6)-methyltransferase family.</text>
</comment>
<organism evidence="9 10">
    <name type="scientific">Roseobacter fucihabitans</name>
    <dbReference type="NCBI Taxonomy" id="1537242"/>
    <lineage>
        <taxon>Bacteria</taxon>
        <taxon>Pseudomonadati</taxon>
        <taxon>Pseudomonadota</taxon>
        <taxon>Alphaproteobacteria</taxon>
        <taxon>Rhodobacterales</taxon>
        <taxon>Roseobacteraceae</taxon>
        <taxon>Roseobacter</taxon>
    </lineage>
</organism>
<evidence type="ECO:0000256" key="7">
    <source>
        <dbReference type="ARBA" id="ARBA00047942"/>
    </source>
</evidence>
<dbReference type="EC" id="2.1.1.72" evidence="2"/>
<dbReference type="GO" id="GO:0009007">
    <property type="term" value="F:site-specific DNA-methyltransferase (adenine-specific) activity"/>
    <property type="evidence" value="ECO:0007669"/>
    <property type="project" value="UniProtKB-EC"/>
</dbReference>
<evidence type="ECO:0000313" key="10">
    <source>
        <dbReference type="Proteomes" id="UP001318682"/>
    </source>
</evidence>
<dbReference type="PROSITE" id="PS00092">
    <property type="entry name" value="N6_MTASE"/>
    <property type="match status" value="1"/>
</dbReference>
<dbReference type="EMBL" id="CP143423">
    <property type="protein sequence ID" value="WVX49656.1"/>
    <property type="molecule type" value="Genomic_DNA"/>
</dbReference>
<evidence type="ECO:0000256" key="1">
    <source>
        <dbReference type="ARBA" id="ARBA00006594"/>
    </source>
</evidence>
<dbReference type="Pfam" id="PF02384">
    <property type="entry name" value="N6_Mtase"/>
    <property type="match status" value="1"/>
</dbReference>
<evidence type="ECO:0000259" key="8">
    <source>
        <dbReference type="Pfam" id="PF02384"/>
    </source>
</evidence>
<sequence>MLREPNPAKMPRFDAVVANPPFSYRWDPSEALGEDARFKNHGLAPKSAADFAFLLHGFHYLKDESTMAIILPHGVLFRRGAEERIRTKLLKDGHVDTVIGLPANLFFSTGIPVCILVLKKCKKFDDILFINATGPDHFKKGKRQNQLAPSTSAT</sequence>
<accession>A0ABZ2BV49</accession>
<evidence type="ECO:0000256" key="6">
    <source>
        <dbReference type="ARBA" id="ARBA00022747"/>
    </source>
</evidence>
<dbReference type="Gene3D" id="3.40.50.150">
    <property type="entry name" value="Vaccinia Virus protein VP39"/>
    <property type="match status" value="1"/>
</dbReference>
<dbReference type="InterPro" id="IPR051537">
    <property type="entry name" value="DNA_Adenine_Mtase"/>
</dbReference>
<dbReference type="GO" id="GO:0032259">
    <property type="term" value="P:methylation"/>
    <property type="evidence" value="ECO:0007669"/>
    <property type="project" value="UniProtKB-KW"/>
</dbReference>
<evidence type="ECO:0000256" key="2">
    <source>
        <dbReference type="ARBA" id="ARBA00011900"/>
    </source>
</evidence>